<evidence type="ECO:0000313" key="10">
    <source>
        <dbReference type="EMBL" id="QAT82716.1"/>
    </source>
</evidence>
<dbReference type="Proteomes" id="UP000288758">
    <property type="component" value="Chromosome"/>
</dbReference>
<dbReference type="PANTHER" id="PTHR45625:SF4">
    <property type="entry name" value="PEPTIDYLPROLYL ISOMERASE DOMAIN AND WD REPEAT-CONTAINING PROTEIN 1"/>
    <property type="match status" value="1"/>
</dbReference>
<evidence type="ECO:0000256" key="6">
    <source>
        <dbReference type="ARBA" id="ARBA00023235"/>
    </source>
</evidence>
<dbReference type="SUPFAM" id="SSF50891">
    <property type="entry name" value="Cyclophilin-like"/>
    <property type="match status" value="1"/>
</dbReference>
<evidence type="ECO:0000256" key="5">
    <source>
        <dbReference type="ARBA" id="ARBA00023110"/>
    </source>
</evidence>
<feature type="region of interest" description="Disordered" evidence="8">
    <location>
        <begin position="23"/>
        <end position="44"/>
    </location>
</feature>
<dbReference type="PROSITE" id="PS00170">
    <property type="entry name" value="CSA_PPIASE_1"/>
    <property type="match status" value="1"/>
</dbReference>
<dbReference type="InterPro" id="IPR029000">
    <property type="entry name" value="Cyclophilin-like_dom_sf"/>
</dbReference>
<dbReference type="PRINTS" id="PR00153">
    <property type="entry name" value="CSAPPISMRASE"/>
</dbReference>
<proteinExistence type="inferred from homology"/>
<organism evidence="10 11">
    <name type="scientific">Corallococcus coralloides</name>
    <name type="common">Myxococcus coralloides</name>
    <dbReference type="NCBI Taxonomy" id="184914"/>
    <lineage>
        <taxon>Bacteria</taxon>
        <taxon>Pseudomonadati</taxon>
        <taxon>Myxococcota</taxon>
        <taxon>Myxococcia</taxon>
        <taxon>Myxococcales</taxon>
        <taxon>Cystobacterineae</taxon>
        <taxon>Myxococcaceae</taxon>
        <taxon>Corallococcus</taxon>
    </lineage>
</organism>
<keyword evidence="4" id="KW-0963">Cytoplasm</keyword>
<dbReference type="AlphaFoldDB" id="A0A410RLG1"/>
<reference evidence="10 11" key="1">
    <citation type="submission" date="2018-12" db="EMBL/GenBank/DDBJ databases">
        <title>Complete Genome Sequence of the Corallopyronin A producing Myxobacterium Corallococcus coralloides B035.</title>
        <authorList>
            <person name="Bouhired S.M."/>
            <person name="Rupp O."/>
            <person name="Blom J."/>
            <person name="Schaeberle T.F."/>
            <person name="Kehraus S."/>
            <person name="Schiefer A."/>
            <person name="Pfarr K."/>
            <person name="Goesmann A."/>
            <person name="Hoerauf A."/>
            <person name="Koenig G.M."/>
        </authorList>
    </citation>
    <scope>NUCLEOTIDE SEQUENCE [LARGE SCALE GENOMIC DNA]</scope>
    <source>
        <strain evidence="10 11">B035</strain>
    </source>
</reference>
<dbReference type="RefSeq" id="WP_128795004.1">
    <property type="nucleotide sequence ID" value="NZ_CP034669.1"/>
</dbReference>
<sequence>MRTRFLTAGLLCLALTACSKDKEQPPAAKAPAAPPSNSAAATRTVSLQTDVASAKGFQKKALEGQDLWATMETNQGTIVLKLFSKDAPKTVANFVGLASGEQAWINPKTGERVEGKPLYDGVIFHRVIPDFMIQGGDPTGTGRGDPGYRFEDEFKSNRDFDKKGLLAMANAGPGTNGSQFFITTSTPQFLKGRHTIFGEVVKGYDVVEKIANTPRNRQDRPDTEMVIKHVTISDTQP</sequence>
<evidence type="ECO:0000256" key="2">
    <source>
        <dbReference type="ARBA" id="ARBA00004496"/>
    </source>
</evidence>
<dbReference type="InterPro" id="IPR044666">
    <property type="entry name" value="Cyclophilin_A-like"/>
</dbReference>
<evidence type="ECO:0000256" key="4">
    <source>
        <dbReference type="ARBA" id="ARBA00022490"/>
    </source>
</evidence>
<protein>
    <recommendedName>
        <fullName evidence="7">Peptidyl-prolyl cis-trans isomerase</fullName>
        <shortName evidence="7">PPIase</shortName>
        <ecNumber evidence="7">5.2.1.8</ecNumber>
    </recommendedName>
</protein>
<dbReference type="PROSITE" id="PS51257">
    <property type="entry name" value="PROKAR_LIPOPROTEIN"/>
    <property type="match status" value="1"/>
</dbReference>
<evidence type="ECO:0000256" key="8">
    <source>
        <dbReference type="SAM" id="MobiDB-lite"/>
    </source>
</evidence>
<evidence type="ECO:0000259" key="9">
    <source>
        <dbReference type="PROSITE" id="PS50072"/>
    </source>
</evidence>
<dbReference type="CDD" id="cd00317">
    <property type="entry name" value="cyclophilin"/>
    <property type="match status" value="1"/>
</dbReference>
<dbReference type="EMBL" id="CP034669">
    <property type="protein sequence ID" value="QAT82716.1"/>
    <property type="molecule type" value="Genomic_DNA"/>
</dbReference>
<gene>
    <name evidence="10" type="primary">cypB</name>
    <name evidence="10" type="ORF">EJ065_1111</name>
</gene>
<evidence type="ECO:0000256" key="7">
    <source>
        <dbReference type="RuleBase" id="RU363019"/>
    </source>
</evidence>
<dbReference type="InterPro" id="IPR020892">
    <property type="entry name" value="Cyclophilin-type_PPIase_CS"/>
</dbReference>
<dbReference type="GO" id="GO:0005737">
    <property type="term" value="C:cytoplasm"/>
    <property type="evidence" value="ECO:0007669"/>
    <property type="project" value="UniProtKB-SubCell"/>
</dbReference>
<comment type="catalytic activity">
    <reaction evidence="7">
        <text>[protein]-peptidylproline (omega=180) = [protein]-peptidylproline (omega=0)</text>
        <dbReference type="Rhea" id="RHEA:16237"/>
        <dbReference type="Rhea" id="RHEA-COMP:10747"/>
        <dbReference type="Rhea" id="RHEA-COMP:10748"/>
        <dbReference type="ChEBI" id="CHEBI:83833"/>
        <dbReference type="ChEBI" id="CHEBI:83834"/>
        <dbReference type="EC" id="5.2.1.8"/>
    </reaction>
</comment>
<dbReference type="GO" id="GO:0006457">
    <property type="term" value="P:protein folding"/>
    <property type="evidence" value="ECO:0007669"/>
    <property type="project" value="InterPro"/>
</dbReference>
<comment type="function">
    <text evidence="1 7">PPIases accelerate the folding of proteins. It catalyzes the cis-trans isomerization of proline imidic peptide bonds in oligopeptides.</text>
</comment>
<keyword evidence="6 7" id="KW-0413">Isomerase</keyword>
<dbReference type="PANTHER" id="PTHR45625">
    <property type="entry name" value="PEPTIDYL-PROLYL CIS-TRANS ISOMERASE-RELATED"/>
    <property type="match status" value="1"/>
</dbReference>
<dbReference type="Pfam" id="PF00160">
    <property type="entry name" value="Pro_isomerase"/>
    <property type="match status" value="1"/>
</dbReference>
<comment type="similarity">
    <text evidence="3 7">Belongs to the cyclophilin-type PPIase family.</text>
</comment>
<feature type="compositionally biased region" description="Low complexity" evidence="8">
    <location>
        <begin position="25"/>
        <end position="41"/>
    </location>
</feature>
<keyword evidence="5 7" id="KW-0697">Rotamase</keyword>
<dbReference type="InterPro" id="IPR002130">
    <property type="entry name" value="Cyclophilin-type_PPIase_dom"/>
</dbReference>
<dbReference type="Gene3D" id="2.40.100.10">
    <property type="entry name" value="Cyclophilin-like"/>
    <property type="match status" value="1"/>
</dbReference>
<evidence type="ECO:0000256" key="3">
    <source>
        <dbReference type="ARBA" id="ARBA00007365"/>
    </source>
</evidence>
<dbReference type="PROSITE" id="PS50072">
    <property type="entry name" value="CSA_PPIASE_2"/>
    <property type="match status" value="1"/>
</dbReference>
<dbReference type="EC" id="5.2.1.8" evidence="7"/>
<dbReference type="GO" id="GO:0003755">
    <property type="term" value="F:peptidyl-prolyl cis-trans isomerase activity"/>
    <property type="evidence" value="ECO:0007669"/>
    <property type="project" value="UniProtKB-UniRule"/>
</dbReference>
<evidence type="ECO:0000313" key="11">
    <source>
        <dbReference type="Proteomes" id="UP000288758"/>
    </source>
</evidence>
<feature type="domain" description="PPIase cyclophilin-type" evidence="9">
    <location>
        <begin position="72"/>
        <end position="232"/>
    </location>
</feature>
<dbReference type="FunFam" id="2.40.100.10:FF:000028">
    <property type="entry name" value="Peptidyl-prolyl cis-trans isomerase"/>
    <property type="match status" value="1"/>
</dbReference>
<accession>A0A410RLG1</accession>
<evidence type="ECO:0000256" key="1">
    <source>
        <dbReference type="ARBA" id="ARBA00002388"/>
    </source>
</evidence>
<name>A0A410RLG1_CORCK</name>
<comment type="subcellular location">
    <subcellularLocation>
        <location evidence="2">Cytoplasm</location>
    </subcellularLocation>
</comment>